<dbReference type="AlphaFoldDB" id="V8QWC2"/>
<dbReference type="HOGENOM" id="CLU_2406745_0_0_4"/>
<gene>
    <name evidence="1" type="ORF">W822_05745</name>
</gene>
<dbReference type="EMBL" id="AYXT01000002">
    <property type="protein sequence ID" value="ETF03638.1"/>
    <property type="molecule type" value="Genomic_DNA"/>
</dbReference>
<keyword evidence="2" id="KW-1185">Reference proteome</keyword>
<proteinExistence type="predicted"/>
<sequence length="92" mass="10824">MHKFHLLKEDNLWKFTKEGEAGDYFHSESRRLVLNFGHCYMLSLDGSMTIHNEDGSIKFILSYPMPKDARYYAPVSRYPTQEKITRPPKAKN</sequence>
<comment type="caution">
    <text evidence="1">The sequence shown here is derived from an EMBL/GenBank/DDBJ whole genome shotgun (WGS) entry which is preliminary data.</text>
</comment>
<name>V8QWC2_9BURK</name>
<evidence type="ECO:0000313" key="2">
    <source>
        <dbReference type="Proteomes" id="UP000018733"/>
    </source>
</evidence>
<accession>V8QWC2</accession>
<protein>
    <submittedName>
        <fullName evidence="1">Uncharacterized protein</fullName>
    </submittedName>
</protein>
<reference evidence="1 2" key="1">
    <citation type="journal article" date="2014" name="Genome Announc.">
        <title>Draft Genome Sequence of Advenella kashmirensis Strain W13003, a Polycyclic Aromatic Hydrocarbon-Degrading Bacterium.</title>
        <authorList>
            <person name="Wang X."/>
            <person name="Jin D."/>
            <person name="Zhou L."/>
            <person name="Wu L."/>
            <person name="An W."/>
            <person name="Zhao L."/>
        </authorList>
    </citation>
    <scope>NUCLEOTIDE SEQUENCE [LARGE SCALE GENOMIC DNA]</scope>
    <source>
        <strain evidence="1 2">W13003</strain>
    </source>
</reference>
<organism evidence="1 2">
    <name type="scientific">Advenella kashmirensis W13003</name>
    <dbReference type="NCBI Taxonomy" id="1424334"/>
    <lineage>
        <taxon>Bacteria</taxon>
        <taxon>Pseudomonadati</taxon>
        <taxon>Pseudomonadota</taxon>
        <taxon>Betaproteobacteria</taxon>
        <taxon>Burkholderiales</taxon>
        <taxon>Alcaligenaceae</taxon>
    </lineage>
</organism>
<dbReference type="Proteomes" id="UP000018733">
    <property type="component" value="Unassembled WGS sequence"/>
</dbReference>
<evidence type="ECO:0000313" key="1">
    <source>
        <dbReference type="EMBL" id="ETF03638.1"/>
    </source>
</evidence>